<dbReference type="InterPro" id="IPR017896">
    <property type="entry name" value="4Fe4S_Fe-S-bd"/>
</dbReference>
<dbReference type="EMBL" id="VSIV01000080">
    <property type="protein sequence ID" value="TYB34059.1"/>
    <property type="molecule type" value="Genomic_DNA"/>
</dbReference>
<dbReference type="Pfam" id="PF12838">
    <property type="entry name" value="Fer4_7"/>
    <property type="match status" value="1"/>
</dbReference>
<dbReference type="PROSITE" id="PS00198">
    <property type="entry name" value="4FE4S_FER_1"/>
    <property type="match status" value="1"/>
</dbReference>
<protein>
    <submittedName>
        <fullName evidence="6">4Fe-4S dicluster domain-containing protein</fullName>
    </submittedName>
</protein>
<sequence length="427" mass="47915">MAHLTARKGFAELTNRLNRFPQGAPLSEYLYKILSVLMNEKEASLMAQLPVKPFTAQKAAGIWKISEAEASKKLDSLADRVLLIDMMIKGEKYYVLPPPMAGFFEFSMMRTRGDIDQKVLSELFYQYITVEEDFIKALFVNGETQLGRTFVKEDTIPRDNDLFVYDYEKASKVIDSAEHMGVSMCYCRHKMQHMGKNCDAPMDICMTFGTVADSLIRHGFARRVDAKEGLDLLAEAYENNLVQFGENVKQEVSFICNCCGCCCEAMIAARKFGLMNSVHTSNFMPEIVHNTCTGCGKCVEVCPVEAMSLVSANNPEQPRHKKAAIDDERCLGCGVCARICSVQCIKMEPRKERVMTPVNSVHKSVMMAIERGGLEHLIFDNRVLFSHRAMAALLGAILKLPPVKRLLASQQIKSRYLGRLIEKKSGV</sequence>
<feature type="domain" description="4Fe-4S ferredoxin-type" evidence="5">
    <location>
        <begin position="283"/>
        <end position="312"/>
    </location>
</feature>
<keyword evidence="2" id="KW-0479">Metal-binding</keyword>
<dbReference type="InterPro" id="IPR017900">
    <property type="entry name" value="4Fe4S_Fe_S_CS"/>
</dbReference>
<dbReference type="InterPro" id="IPR050157">
    <property type="entry name" value="PSI_iron-sulfur_center"/>
</dbReference>
<dbReference type="PANTHER" id="PTHR24960">
    <property type="entry name" value="PHOTOSYSTEM I IRON-SULFUR CENTER-RELATED"/>
    <property type="match status" value="1"/>
</dbReference>
<keyword evidence="1" id="KW-0004">4Fe-4S</keyword>
<evidence type="ECO:0000256" key="4">
    <source>
        <dbReference type="ARBA" id="ARBA00023014"/>
    </source>
</evidence>
<evidence type="ECO:0000256" key="1">
    <source>
        <dbReference type="ARBA" id="ARBA00022485"/>
    </source>
</evidence>
<feature type="domain" description="4Fe-4S ferredoxin-type" evidence="5">
    <location>
        <begin position="321"/>
        <end position="350"/>
    </location>
</feature>
<dbReference type="PROSITE" id="PS51379">
    <property type="entry name" value="4FE4S_FER_2"/>
    <property type="match status" value="2"/>
</dbReference>
<accession>A0A5D0MSE8</accession>
<keyword evidence="4" id="KW-0411">Iron-sulfur</keyword>
<dbReference type="PANTHER" id="PTHR24960:SF79">
    <property type="entry name" value="PHOTOSYSTEM I IRON-SULFUR CENTER"/>
    <property type="match status" value="1"/>
</dbReference>
<keyword evidence="3" id="KW-0408">Iron</keyword>
<dbReference type="RefSeq" id="WP_303700462.1">
    <property type="nucleotide sequence ID" value="NZ_VSIV01000080.1"/>
</dbReference>
<name>A0A5D0MSE8_FLESI</name>
<dbReference type="GO" id="GO:0046872">
    <property type="term" value="F:metal ion binding"/>
    <property type="evidence" value="ECO:0007669"/>
    <property type="project" value="UniProtKB-KW"/>
</dbReference>
<dbReference type="GO" id="GO:0051539">
    <property type="term" value="F:4 iron, 4 sulfur cluster binding"/>
    <property type="evidence" value="ECO:0007669"/>
    <property type="project" value="UniProtKB-KW"/>
</dbReference>
<evidence type="ECO:0000256" key="2">
    <source>
        <dbReference type="ARBA" id="ARBA00022723"/>
    </source>
</evidence>
<organism evidence="6 7">
    <name type="scientific">Flexistipes sinusarabici</name>
    <dbReference type="NCBI Taxonomy" id="2352"/>
    <lineage>
        <taxon>Bacteria</taxon>
        <taxon>Pseudomonadati</taxon>
        <taxon>Deferribacterota</taxon>
        <taxon>Deferribacteres</taxon>
        <taxon>Deferribacterales</taxon>
        <taxon>Flexistipitaceae</taxon>
        <taxon>Flexistipes</taxon>
    </lineage>
</organism>
<dbReference type="CDD" id="cd10549">
    <property type="entry name" value="MtMvhB_like"/>
    <property type="match status" value="1"/>
</dbReference>
<dbReference type="AlphaFoldDB" id="A0A5D0MSE8"/>
<gene>
    <name evidence="6" type="ORF">FXF49_03175</name>
</gene>
<evidence type="ECO:0000313" key="7">
    <source>
        <dbReference type="Proteomes" id="UP000323337"/>
    </source>
</evidence>
<dbReference type="SUPFAM" id="SSF54862">
    <property type="entry name" value="4Fe-4S ferredoxins"/>
    <property type="match status" value="1"/>
</dbReference>
<reference evidence="6 7" key="1">
    <citation type="submission" date="2019-08" db="EMBL/GenBank/DDBJ databases">
        <title>Genomic characterization of a novel candidate phylum (ARYD3) from a high temperature, high salinity tertiary oil reservoir in north central Oklahoma, USA.</title>
        <authorList>
            <person name="Youssef N.H."/>
            <person name="Yadav A."/>
            <person name="Elshahed M.S."/>
        </authorList>
    </citation>
    <scope>NUCLEOTIDE SEQUENCE [LARGE SCALE GENOMIC DNA]</scope>
    <source>
        <strain evidence="6">ARYD1</strain>
    </source>
</reference>
<proteinExistence type="predicted"/>
<evidence type="ECO:0000313" key="6">
    <source>
        <dbReference type="EMBL" id="TYB34059.1"/>
    </source>
</evidence>
<evidence type="ECO:0000259" key="5">
    <source>
        <dbReference type="PROSITE" id="PS51379"/>
    </source>
</evidence>
<dbReference type="Gene3D" id="3.30.70.3270">
    <property type="match status" value="1"/>
</dbReference>
<comment type="caution">
    <text evidence="6">The sequence shown here is derived from an EMBL/GenBank/DDBJ whole genome shotgun (WGS) entry which is preliminary data.</text>
</comment>
<dbReference type="Proteomes" id="UP000323337">
    <property type="component" value="Unassembled WGS sequence"/>
</dbReference>
<evidence type="ECO:0000256" key="3">
    <source>
        <dbReference type="ARBA" id="ARBA00023004"/>
    </source>
</evidence>